<dbReference type="AlphaFoldDB" id="A0A4R5QF84"/>
<protein>
    <submittedName>
        <fullName evidence="2">Uncharacterized protein</fullName>
    </submittedName>
</protein>
<comment type="caution">
    <text evidence="2">The sequence shown here is derived from an EMBL/GenBank/DDBJ whole genome shotgun (WGS) entry which is preliminary data.</text>
</comment>
<keyword evidence="3" id="KW-1185">Reference proteome</keyword>
<evidence type="ECO:0000256" key="1">
    <source>
        <dbReference type="SAM" id="SignalP"/>
    </source>
</evidence>
<evidence type="ECO:0000313" key="3">
    <source>
        <dbReference type="Proteomes" id="UP000295096"/>
    </source>
</evidence>
<evidence type="ECO:0000313" key="2">
    <source>
        <dbReference type="EMBL" id="TDH61358.1"/>
    </source>
</evidence>
<feature type="chain" id="PRO_5020670477" evidence="1">
    <location>
        <begin position="24"/>
        <end position="534"/>
    </location>
</feature>
<dbReference type="RefSeq" id="WP_133289830.1">
    <property type="nucleotide sequence ID" value="NZ_SMSJ01000022.1"/>
</dbReference>
<organism evidence="2 3">
    <name type="scientific">Dankookia rubra</name>
    <dbReference type="NCBI Taxonomy" id="1442381"/>
    <lineage>
        <taxon>Bacteria</taxon>
        <taxon>Pseudomonadati</taxon>
        <taxon>Pseudomonadota</taxon>
        <taxon>Alphaproteobacteria</taxon>
        <taxon>Acetobacterales</taxon>
        <taxon>Roseomonadaceae</taxon>
        <taxon>Dankookia</taxon>
    </lineage>
</organism>
<feature type="signal peptide" evidence="1">
    <location>
        <begin position="1"/>
        <end position="23"/>
    </location>
</feature>
<name>A0A4R5QF84_9PROT</name>
<gene>
    <name evidence="2" type="ORF">E2C06_17100</name>
</gene>
<dbReference type="PANTHER" id="PTHR45588:SF1">
    <property type="entry name" value="WW DOMAIN-CONTAINING PROTEIN"/>
    <property type="match status" value="1"/>
</dbReference>
<accession>A0A4R5QF84</accession>
<dbReference type="SUPFAM" id="SSF48452">
    <property type="entry name" value="TPR-like"/>
    <property type="match status" value="1"/>
</dbReference>
<dbReference type="InterPro" id="IPR011990">
    <property type="entry name" value="TPR-like_helical_dom_sf"/>
</dbReference>
<dbReference type="OrthoDB" id="9778494at2"/>
<proteinExistence type="predicted"/>
<dbReference type="Proteomes" id="UP000295096">
    <property type="component" value="Unassembled WGS sequence"/>
</dbReference>
<reference evidence="2 3" key="1">
    <citation type="journal article" date="2016" name="J. Microbiol.">
        <title>Dankookia rubra gen. nov., sp. nov., an alphaproteobacterium isolated from sediment of a shallow stream.</title>
        <authorList>
            <person name="Kim W.H."/>
            <person name="Kim D.H."/>
            <person name="Kang K."/>
            <person name="Ahn T.Y."/>
        </authorList>
    </citation>
    <scope>NUCLEOTIDE SEQUENCE [LARGE SCALE GENOMIC DNA]</scope>
    <source>
        <strain evidence="2 3">JCM30602</strain>
    </source>
</reference>
<dbReference type="PANTHER" id="PTHR45588">
    <property type="entry name" value="TPR DOMAIN-CONTAINING PROTEIN"/>
    <property type="match status" value="1"/>
</dbReference>
<dbReference type="EMBL" id="SMSJ01000022">
    <property type="protein sequence ID" value="TDH61358.1"/>
    <property type="molecule type" value="Genomic_DNA"/>
</dbReference>
<dbReference type="Gene3D" id="1.25.40.10">
    <property type="entry name" value="Tetratricopeptide repeat domain"/>
    <property type="match status" value="1"/>
</dbReference>
<keyword evidence="1" id="KW-0732">Signal</keyword>
<sequence>MTPRRFAALLAAPLLLAPGGAFAQHDHAHAPAEKVGTVAFANSCTPAAQADLTRGVAMLHSFWFPAGEAAFRAALAKDPGCAVADWGIASTLMLNALAGVGATPKGAELAQAAIEHGRATGARTQRERDYIEAVAAYYQDFASRPERDRQASRAKAFEALAARYPEDDEAQIFSALYIAGTQSQADQTYAAYARSAAILEKEFAKYPDHPGVAHYLIHVYDAPPIAAQGLTAARKYAGLAPDAPHALHMPSHIFTRVGAWTDSASTNQRSFAVASRAGDFGEAWHASDYAVYAELQLGRDAAARAAFDAVRQVKAPGPAPAAAAYAMAAIPARLALERGDWPAAQALVPPAGSAAYAPEAITTFARALGAARAGDLAAAGQGAAALAAEQQRLTEAGNAYWAREVAVQQKAVAAWIAFAQDRKDAGLALMREAADLEDRNEKHIVTPGRVLPARELLGDMLLEAGQPAAALREYEASQQREPNRFRGFAGAAKAAAAAGDAEKAAAHYRKLLQLTEAADTPRPEIALAKAYLAK</sequence>